<proteinExistence type="predicted"/>
<dbReference type="InterPro" id="IPR035897">
    <property type="entry name" value="Toll_tir_struct_dom_sf"/>
</dbReference>
<feature type="non-terminal residue" evidence="4">
    <location>
        <position position="1"/>
    </location>
</feature>
<feature type="compositionally biased region" description="Basic and acidic residues" evidence="1">
    <location>
        <begin position="497"/>
        <end position="529"/>
    </location>
</feature>
<dbReference type="SUPFAM" id="SSF52200">
    <property type="entry name" value="Toll/Interleukin receptor TIR domain"/>
    <property type="match status" value="1"/>
</dbReference>
<sequence>VDRHEPVDRHETEEYKSQIYINPRTGECHSMVFGSFNGEHTSVNYATGAFSEANYILSGVSSHYFNPHSMTFETESFSFVTTSMEVDPEKSSDFRSEDYDMFVGRSQPFDSGTQSRQRQSVMLNPETCTSQIFHTHSTRERQPQDKCSEKQQYPMTDSVTSDICNWQAQPRSKLPISNCEVCNTTLSSNLTPVFGNSGPVCELCCYNSQSLAADTSSFTARSRSVCTSYCSRVSQDQPFQDLSILHTIQACQTGLLDKPARQAYQTSLPYNHARQDELNTHSNNHTDILSTTCQDNGSDILYISCQDNHTGIQSTSCQDNHKYTLCTCRQDNRFQYLSTSGQCETSSSLNCTCSVLSGTTRRREEVEDCDIATEDYRGEIMSSHPARKFGRQSLHLCPNIIQSQQVAESELPRSQHVADSELLGSASAEFHHDKSTEETVTAINMSSHQTAARFGHSYTSRSWEPTTESKVGSSVNIHKQTDFDTFLEKTSMGQHSRKWESSYDTHAHRMDRNDSDDETDRRSQNDRHVVSASGESSNYIDVSNKENRPYNITRPDNGNLLTYRRSRSQEHKQNVIKVGQGGGDRQPDNVLCQMLIPHSRLLACDCNNPFKQNYVAYLCCAPDDLSHFGLTFHRQLEDWGFRIFIAPRDLELTGPKYDNMTRWLEDRCNGKIIVILSRNYGNSDECLFLTAFARTLDPDSRKRNIIPVMIDQVEIPNVLKGLSIIKYNYDFRYGWLKKKLVNAIAA</sequence>
<feature type="region of interest" description="Disordered" evidence="1">
    <location>
        <begin position="488"/>
        <end position="560"/>
    </location>
</feature>
<evidence type="ECO:0000256" key="1">
    <source>
        <dbReference type="SAM" id="MobiDB-lite"/>
    </source>
</evidence>
<reference evidence="4" key="1">
    <citation type="submission" date="2014-12" db="EMBL/GenBank/DDBJ databases">
        <title>Insight into the proteome of Arion vulgaris.</title>
        <authorList>
            <person name="Aradska J."/>
            <person name="Bulat T."/>
            <person name="Smidak R."/>
            <person name="Sarate P."/>
            <person name="Gangsoo J."/>
            <person name="Sialana F."/>
            <person name="Bilban M."/>
            <person name="Lubec G."/>
        </authorList>
    </citation>
    <scope>NUCLEOTIDE SEQUENCE</scope>
    <source>
        <tissue evidence="4">Skin</tissue>
    </source>
</reference>
<accession>A0A0B7A4J4</accession>
<dbReference type="Gene3D" id="3.40.50.10140">
    <property type="entry name" value="Toll/interleukin-1 receptor homology (TIR) domain"/>
    <property type="match status" value="1"/>
</dbReference>
<protein>
    <recommendedName>
        <fullName evidence="2">TIR domain-containing protein</fullName>
    </recommendedName>
</protein>
<dbReference type="InterPro" id="IPR000157">
    <property type="entry name" value="TIR_dom"/>
</dbReference>
<dbReference type="PROSITE" id="PS50104">
    <property type="entry name" value="TIR"/>
    <property type="match status" value="1"/>
</dbReference>
<feature type="domain" description="TIR" evidence="2">
    <location>
        <begin position="612"/>
        <end position="744"/>
    </location>
</feature>
<evidence type="ECO:0000259" key="2">
    <source>
        <dbReference type="PROSITE" id="PS50104"/>
    </source>
</evidence>
<dbReference type="Pfam" id="PF13676">
    <property type="entry name" value="TIR_2"/>
    <property type="match status" value="1"/>
</dbReference>
<dbReference type="EMBL" id="HACG01028868">
    <property type="protein sequence ID" value="CEK75733.1"/>
    <property type="molecule type" value="Transcribed_RNA"/>
</dbReference>
<evidence type="ECO:0000313" key="4">
    <source>
        <dbReference type="EMBL" id="CEK75733.1"/>
    </source>
</evidence>
<gene>
    <name evidence="4" type="primary">ORF96794</name>
    <name evidence="3" type="synonym">ORF96778</name>
</gene>
<dbReference type="GO" id="GO:0007165">
    <property type="term" value="P:signal transduction"/>
    <property type="evidence" value="ECO:0007669"/>
    <property type="project" value="InterPro"/>
</dbReference>
<dbReference type="AlphaFoldDB" id="A0A0B7A4J4"/>
<dbReference type="EMBL" id="HACG01028862">
    <property type="protein sequence ID" value="CEK75727.1"/>
    <property type="molecule type" value="Transcribed_RNA"/>
</dbReference>
<name>A0A0B7A4J4_9EUPU</name>
<evidence type="ECO:0000313" key="3">
    <source>
        <dbReference type="EMBL" id="CEK75727.1"/>
    </source>
</evidence>
<organism evidence="4">
    <name type="scientific">Arion vulgaris</name>
    <dbReference type="NCBI Taxonomy" id="1028688"/>
    <lineage>
        <taxon>Eukaryota</taxon>
        <taxon>Metazoa</taxon>
        <taxon>Spiralia</taxon>
        <taxon>Lophotrochozoa</taxon>
        <taxon>Mollusca</taxon>
        <taxon>Gastropoda</taxon>
        <taxon>Heterobranchia</taxon>
        <taxon>Euthyneura</taxon>
        <taxon>Panpulmonata</taxon>
        <taxon>Eupulmonata</taxon>
        <taxon>Stylommatophora</taxon>
        <taxon>Helicina</taxon>
        <taxon>Arionoidea</taxon>
        <taxon>Arionidae</taxon>
        <taxon>Arion</taxon>
    </lineage>
</organism>